<feature type="transmembrane region" description="Helical" evidence="5">
    <location>
        <begin position="106"/>
        <end position="126"/>
    </location>
</feature>
<comment type="caution">
    <text evidence="7">The sequence shown here is derived from an EMBL/GenBank/DDBJ whole genome shotgun (WGS) entry which is preliminary data.</text>
</comment>
<feature type="transmembrane region" description="Helical" evidence="5">
    <location>
        <begin position="201"/>
        <end position="224"/>
    </location>
</feature>
<dbReference type="AlphaFoldDB" id="A0A8T0J8I6"/>
<keyword evidence="3 5" id="KW-1133">Transmembrane helix</keyword>
<dbReference type="PANTHER" id="PTHR11132">
    <property type="entry name" value="SOLUTE CARRIER FAMILY 35"/>
    <property type="match status" value="1"/>
</dbReference>
<evidence type="ECO:0000256" key="5">
    <source>
        <dbReference type="SAM" id="Phobius"/>
    </source>
</evidence>
<organism evidence="7 8">
    <name type="scientific">Ceratodon purpureus</name>
    <name type="common">Fire moss</name>
    <name type="synonym">Dicranum purpureum</name>
    <dbReference type="NCBI Taxonomy" id="3225"/>
    <lineage>
        <taxon>Eukaryota</taxon>
        <taxon>Viridiplantae</taxon>
        <taxon>Streptophyta</taxon>
        <taxon>Embryophyta</taxon>
        <taxon>Bryophyta</taxon>
        <taxon>Bryophytina</taxon>
        <taxon>Bryopsida</taxon>
        <taxon>Dicranidae</taxon>
        <taxon>Pseudoditrichales</taxon>
        <taxon>Ditrichaceae</taxon>
        <taxon>Ceratodon</taxon>
    </lineage>
</organism>
<proteinExistence type="predicted"/>
<feature type="transmembrane region" description="Helical" evidence="5">
    <location>
        <begin position="45"/>
        <end position="70"/>
    </location>
</feature>
<evidence type="ECO:0000313" key="8">
    <source>
        <dbReference type="Proteomes" id="UP000822688"/>
    </source>
</evidence>
<evidence type="ECO:0000259" key="6">
    <source>
        <dbReference type="Pfam" id="PF03151"/>
    </source>
</evidence>
<dbReference type="InterPro" id="IPR050186">
    <property type="entry name" value="TPT_transporter"/>
</dbReference>
<keyword evidence="2 5" id="KW-0812">Transmembrane</keyword>
<evidence type="ECO:0000256" key="4">
    <source>
        <dbReference type="ARBA" id="ARBA00023136"/>
    </source>
</evidence>
<evidence type="ECO:0000313" key="7">
    <source>
        <dbReference type="EMBL" id="KAG0592224.1"/>
    </source>
</evidence>
<feature type="transmembrane region" description="Helical" evidence="5">
    <location>
        <begin position="258"/>
        <end position="277"/>
    </location>
</feature>
<dbReference type="InterPro" id="IPR004853">
    <property type="entry name" value="Sugar_P_trans_dom"/>
</dbReference>
<dbReference type="GO" id="GO:0016020">
    <property type="term" value="C:membrane"/>
    <property type="evidence" value="ECO:0007669"/>
    <property type="project" value="UniProtKB-SubCell"/>
</dbReference>
<gene>
    <name evidence="7" type="ORF">KC19_1G235700</name>
</gene>
<feature type="domain" description="Sugar phosphate transporter" evidence="6">
    <location>
        <begin position="121"/>
        <end position="275"/>
    </location>
</feature>
<feature type="transmembrane region" description="Helical" evidence="5">
    <location>
        <begin position="169"/>
        <end position="189"/>
    </location>
</feature>
<protein>
    <recommendedName>
        <fullName evidence="6">Sugar phosphate transporter domain-containing protein</fullName>
    </recommendedName>
</protein>
<keyword evidence="4 5" id="KW-0472">Membrane</keyword>
<comment type="subcellular location">
    <subcellularLocation>
        <location evidence="1">Membrane</location>
        <topology evidence="1">Multi-pass membrane protein</topology>
    </subcellularLocation>
</comment>
<evidence type="ECO:0000256" key="3">
    <source>
        <dbReference type="ARBA" id="ARBA00022989"/>
    </source>
</evidence>
<feature type="transmembrane region" description="Helical" evidence="5">
    <location>
        <begin position="12"/>
        <end position="33"/>
    </location>
</feature>
<feature type="transmembrane region" description="Helical" evidence="5">
    <location>
        <begin position="230"/>
        <end position="251"/>
    </location>
</feature>
<evidence type="ECO:0000256" key="1">
    <source>
        <dbReference type="ARBA" id="ARBA00004141"/>
    </source>
</evidence>
<dbReference type="Pfam" id="PF03151">
    <property type="entry name" value="TPT"/>
    <property type="match status" value="1"/>
</dbReference>
<dbReference type="EMBL" id="CM026421">
    <property type="protein sequence ID" value="KAG0592224.1"/>
    <property type="molecule type" value="Genomic_DNA"/>
</dbReference>
<feature type="transmembrane region" description="Helical" evidence="5">
    <location>
        <begin position="133"/>
        <end position="157"/>
    </location>
</feature>
<feature type="transmembrane region" description="Helical" evidence="5">
    <location>
        <begin position="82"/>
        <end position="100"/>
    </location>
</feature>
<evidence type="ECO:0000256" key="2">
    <source>
        <dbReference type="ARBA" id="ARBA00022692"/>
    </source>
</evidence>
<dbReference type="Proteomes" id="UP000822688">
    <property type="component" value="Chromosome 1"/>
</dbReference>
<reference evidence="7" key="1">
    <citation type="submission" date="2020-06" db="EMBL/GenBank/DDBJ databases">
        <title>WGS assembly of Ceratodon purpureus strain R40.</title>
        <authorList>
            <person name="Carey S.B."/>
            <person name="Jenkins J."/>
            <person name="Shu S."/>
            <person name="Lovell J.T."/>
            <person name="Sreedasyam A."/>
            <person name="Maumus F."/>
            <person name="Tiley G.P."/>
            <person name="Fernandez-Pozo N."/>
            <person name="Barry K."/>
            <person name="Chen C."/>
            <person name="Wang M."/>
            <person name="Lipzen A."/>
            <person name="Daum C."/>
            <person name="Saski C.A."/>
            <person name="Payton A.C."/>
            <person name="Mcbreen J.C."/>
            <person name="Conrad R.E."/>
            <person name="Kollar L.M."/>
            <person name="Olsson S."/>
            <person name="Huttunen S."/>
            <person name="Landis J.B."/>
            <person name="Wickett N.J."/>
            <person name="Johnson M.G."/>
            <person name="Rensing S.A."/>
            <person name="Grimwood J."/>
            <person name="Schmutz J."/>
            <person name="Mcdaniel S.F."/>
        </authorList>
    </citation>
    <scope>NUCLEOTIDE SEQUENCE</scope>
    <source>
        <strain evidence="7">R40</strain>
    </source>
</reference>
<name>A0A8T0J8I6_CERPU</name>
<sequence>MMTRFLSLFTRPLLVTYFYLFLYIGLSSGVILYNKWVLSDRLYGFHYPISLTMMHMGFSAVVAFILVRIFKVVERVEMTFSIYMTCVVPISAFFAVSLWFSNTAYLYISVAFIQMLKALSVIIASMGEVHFNIIGFIFQIAGILAEALRLVLTQVLLQKKGLSLNPITSLYYIAPCSFFFLAIPWAFLERPMMMDAEVVKFDIWIFGSNALCALALNLAVFLVIGRTGAITVRVAGVIKDWILIGLSTVLFPDSQISVMNAVGYSVALSGVVLYNYLKAKEAKAAVTLPTDAPPEKKPLTAKERKLERKSSDLTIFENTEGKEMAVLPTLLDDAVDEEAPLLVPSASFNERSLEEPLVIRSTYDSK</sequence>
<accession>A0A8T0J8I6</accession>
<keyword evidence="8" id="KW-1185">Reference proteome</keyword>